<dbReference type="InterPro" id="IPR001173">
    <property type="entry name" value="Glyco_trans_2-like"/>
</dbReference>
<feature type="domain" description="Glycosyltransferase 2-like" evidence="2">
    <location>
        <begin position="2"/>
        <end position="58"/>
    </location>
</feature>
<keyword evidence="4" id="KW-1185">Reference proteome</keyword>
<gene>
    <name evidence="3" type="ORF">D623_10009460</name>
</gene>
<accession>S7Q9G0</accession>
<dbReference type="EMBL" id="KE164377">
    <property type="protein sequence ID" value="EPQ17652.1"/>
    <property type="molecule type" value="Genomic_DNA"/>
</dbReference>
<dbReference type="SUPFAM" id="SSF53448">
    <property type="entry name" value="Nucleotide-diphospho-sugar transferases"/>
    <property type="match status" value="1"/>
</dbReference>
<dbReference type="GO" id="GO:0005112">
    <property type="term" value="F:Notch binding"/>
    <property type="evidence" value="ECO:0007669"/>
    <property type="project" value="TreeGrafter"/>
</dbReference>
<dbReference type="Gene3D" id="3.90.550.10">
    <property type="entry name" value="Spore Coat Polysaccharide Biosynthesis Protein SpsA, Chain A"/>
    <property type="match status" value="1"/>
</dbReference>
<dbReference type="PANTHER" id="PTHR11675:SF10">
    <property type="entry name" value="POLYPEPTIDE N-ACETYLGALACTOSAMINYLTRANSFERASE 11"/>
    <property type="match status" value="1"/>
</dbReference>
<dbReference type="GO" id="GO:0008593">
    <property type="term" value="P:regulation of Notch signaling pathway"/>
    <property type="evidence" value="ECO:0007669"/>
    <property type="project" value="TreeGrafter"/>
</dbReference>
<dbReference type="GO" id="GO:0004653">
    <property type="term" value="F:polypeptide N-acetylgalactosaminyltransferase activity"/>
    <property type="evidence" value="ECO:0007669"/>
    <property type="project" value="TreeGrafter"/>
</dbReference>
<dbReference type="GO" id="GO:0005794">
    <property type="term" value="C:Golgi apparatus"/>
    <property type="evidence" value="ECO:0007669"/>
    <property type="project" value="TreeGrafter"/>
</dbReference>
<keyword evidence="3" id="KW-0808">Transferase</keyword>
<keyword evidence="1" id="KW-1015">Disulfide bond</keyword>
<evidence type="ECO:0000256" key="1">
    <source>
        <dbReference type="ARBA" id="ARBA00023157"/>
    </source>
</evidence>
<dbReference type="Pfam" id="PF00535">
    <property type="entry name" value="Glycos_transf_2"/>
    <property type="match status" value="1"/>
</dbReference>
<evidence type="ECO:0000313" key="4">
    <source>
        <dbReference type="Proteomes" id="UP000052978"/>
    </source>
</evidence>
<dbReference type="PANTHER" id="PTHR11675">
    <property type="entry name" value="N-ACETYLGALACTOSAMINYLTRANSFERASE"/>
    <property type="match status" value="1"/>
</dbReference>
<dbReference type="InterPro" id="IPR029044">
    <property type="entry name" value="Nucleotide-diphossugar_trans"/>
</dbReference>
<dbReference type="AlphaFoldDB" id="S7Q9G0"/>
<evidence type="ECO:0000313" key="3">
    <source>
        <dbReference type="EMBL" id="EPQ17652.1"/>
    </source>
</evidence>
<protein>
    <submittedName>
        <fullName evidence="3">Polypeptide N-acetylgalactosaminyltransferase 11</fullName>
    </submittedName>
</protein>
<dbReference type="Proteomes" id="UP000052978">
    <property type="component" value="Unassembled WGS sequence"/>
</dbReference>
<dbReference type="GO" id="GO:0006493">
    <property type="term" value="P:protein O-linked glycosylation"/>
    <property type="evidence" value="ECO:0007669"/>
    <property type="project" value="TreeGrafter"/>
</dbReference>
<name>S7Q9G0_MYOBR</name>
<proteinExistence type="predicted"/>
<evidence type="ECO:0000259" key="2">
    <source>
        <dbReference type="Pfam" id="PF00535"/>
    </source>
</evidence>
<sequence>MMGAAHAAGDVLVFLDSQREVNVTWLQPLLAAIREDRQTVLCPVIDIIRADTLAYSSSPVVPGGFNWGLHLKWDLVPLSKLGGPVKSPTMARGLSAMNRSYSVNSGSMTAAWISGEEKTWKYHFGFGCEEHREEDYVCRQRREEKIEDV</sequence>
<organism evidence="3 4">
    <name type="scientific">Myotis brandtii</name>
    <name type="common">Brandt's bat</name>
    <dbReference type="NCBI Taxonomy" id="109478"/>
    <lineage>
        <taxon>Eukaryota</taxon>
        <taxon>Metazoa</taxon>
        <taxon>Chordata</taxon>
        <taxon>Craniata</taxon>
        <taxon>Vertebrata</taxon>
        <taxon>Euteleostomi</taxon>
        <taxon>Mammalia</taxon>
        <taxon>Eutheria</taxon>
        <taxon>Laurasiatheria</taxon>
        <taxon>Chiroptera</taxon>
        <taxon>Yangochiroptera</taxon>
        <taxon>Vespertilionidae</taxon>
        <taxon>Myotis</taxon>
    </lineage>
</organism>
<reference evidence="3 4" key="1">
    <citation type="journal article" date="2013" name="Nat. Commun.">
        <title>Genome analysis reveals insights into physiology and longevity of the Brandt's bat Myotis brandtii.</title>
        <authorList>
            <person name="Seim I."/>
            <person name="Fang X."/>
            <person name="Xiong Z."/>
            <person name="Lobanov A.V."/>
            <person name="Huang Z."/>
            <person name="Ma S."/>
            <person name="Feng Y."/>
            <person name="Turanov A.A."/>
            <person name="Zhu Y."/>
            <person name="Lenz T.L."/>
            <person name="Gerashchenko M.V."/>
            <person name="Fan D."/>
            <person name="Hee Yim S."/>
            <person name="Yao X."/>
            <person name="Jordan D."/>
            <person name="Xiong Y."/>
            <person name="Ma Y."/>
            <person name="Lyapunov A.N."/>
            <person name="Chen G."/>
            <person name="Kulakova O.I."/>
            <person name="Sun Y."/>
            <person name="Lee S.G."/>
            <person name="Bronson R.T."/>
            <person name="Moskalev A.A."/>
            <person name="Sunyaev S.R."/>
            <person name="Zhang G."/>
            <person name="Krogh A."/>
            <person name="Wang J."/>
            <person name="Gladyshev V.N."/>
        </authorList>
    </citation>
    <scope>NUCLEOTIDE SEQUENCE [LARGE SCALE GENOMIC DNA]</scope>
</reference>